<dbReference type="KEGG" id="ifl:C1H71_03855"/>
<dbReference type="GO" id="GO:0044877">
    <property type="term" value="F:protein-containing complex binding"/>
    <property type="evidence" value="ECO:0007669"/>
    <property type="project" value="TreeGrafter"/>
</dbReference>
<proteinExistence type="predicted"/>
<evidence type="ECO:0000256" key="1">
    <source>
        <dbReference type="SAM" id="Phobius"/>
    </source>
</evidence>
<evidence type="ECO:0000313" key="3">
    <source>
        <dbReference type="EMBL" id="QBC42767.1"/>
    </source>
</evidence>
<keyword evidence="1" id="KW-0812">Transmembrane</keyword>
<dbReference type="RefSeq" id="WP_130105383.1">
    <property type="nucleotide sequence ID" value="NZ_CP025781.1"/>
</dbReference>
<dbReference type="Pfam" id="PF13460">
    <property type="entry name" value="NAD_binding_10"/>
    <property type="match status" value="1"/>
</dbReference>
<dbReference type="InterPro" id="IPR051207">
    <property type="entry name" value="ComplexI_NDUFA9_subunit"/>
</dbReference>
<reference evidence="3 4" key="1">
    <citation type="submission" date="2018-01" db="EMBL/GenBank/DDBJ databases">
        <title>Genome sequence of Iodobacter sp. strain PCH194 isolated from Indian Trans-Himalaya.</title>
        <authorList>
            <person name="Kumar V."/>
            <person name="Thakur V."/>
            <person name="Kumar S."/>
            <person name="Singh D."/>
        </authorList>
    </citation>
    <scope>NUCLEOTIDE SEQUENCE [LARGE SCALE GENOMIC DNA]</scope>
    <source>
        <strain evidence="3 4">PCH194</strain>
    </source>
</reference>
<dbReference type="AlphaFoldDB" id="A0A7G3G649"/>
<feature type="domain" description="NAD(P)-binding" evidence="2">
    <location>
        <begin position="7"/>
        <end position="147"/>
    </location>
</feature>
<dbReference type="PANTHER" id="PTHR12126">
    <property type="entry name" value="NADH-UBIQUINONE OXIDOREDUCTASE 39 KDA SUBUNIT-RELATED"/>
    <property type="match status" value="1"/>
</dbReference>
<dbReference type="InterPro" id="IPR016040">
    <property type="entry name" value="NAD(P)-bd_dom"/>
</dbReference>
<dbReference type="SUPFAM" id="SSF51735">
    <property type="entry name" value="NAD(P)-binding Rossmann-fold domains"/>
    <property type="match status" value="1"/>
</dbReference>
<evidence type="ECO:0000313" key="4">
    <source>
        <dbReference type="Proteomes" id="UP000515917"/>
    </source>
</evidence>
<dbReference type="InterPro" id="IPR036291">
    <property type="entry name" value="NAD(P)-bd_dom_sf"/>
</dbReference>
<protein>
    <recommendedName>
        <fullName evidence="2">NAD(P)-binding domain-containing protein</fullName>
    </recommendedName>
</protein>
<feature type="transmembrane region" description="Helical" evidence="1">
    <location>
        <begin position="342"/>
        <end position="361"/>
    </location>
</feature>
<dbReference type="EMBL" id="CP025781">
    <property type="protein sequence ID" value="QBC42767.1"/>
    <property type="molecule type" value="Genomic_DNA"/>
</dbReference>
<keyword evidence="1" id="KW-1133">Transmembrane helix</keyword>
<keyword evidence="4" id="KW-1185">Reference proteome</keyword>
<accession>A0A7G3G649</accession>
<evidence type="ECO:0000259" key="2">
    <source>
        <dbReference type="Pfam" id="PF13460"/>
    </source>
</evidence>
<dbReference type="Pfam" id="PF13781">
    <property type="entry name" value="DoxX_3"/>
    <property type="match status" value="1"/>
</dbReference>
<feature type="transmembrane region" description="Helical" evidence="1">
    <location>
        <begin position="294"/>
        <end position="322"/>
    </location>
</feature>
<keyword evidence="1" id="KW-0472">Membrane</keyword>
<sequence>MNILLLGGSGLIGSRLSKALLAAGHNLTLLSRSAGNAADYTYIQADFAALQSADDWLPHLAGIDIVINAVGIFAESARQKFADIHIAAPQALFAACELTGVRRVIQVSALGAAPNAPTAYWRSKGIADASLAASSLDWTIIRPSLIYAPEGASCRVFCSLVTLPCIANLSGAANVQPVHIDDLITLLVKLTVQALAIKQVINAIGPEAMPLSHWWQSLRLAMGLAPAFSIPLAPWLQNMAARCLPSALLTTDSFTMLRSGNSADSQLFATLLGRAPQPALPTQQDKTEVKRHALLGWLLPLLQISVALVWLCTAAVCLWAWPRAESYALLGKTGIPSAWQPLLFYGSVAMDSLFGVLCLLGKGWRMQLYLVLAYSIIIACKLPEFLWHPFGPLLKNLPILALLMLFDQLAYLKRPEK</sequence>
<dbReference type="PANTHER" id="PTHR12126:SF11">
    <property type="entry name" value="NADH DEHYDROGENASE [UBIQUINONE] 1 ALPHA SUBCOMPLEX SUBUNIT 9, MITOCHONDRIAL"/>
    <property type="match status" value="1"/>
</dbReference>
<feature type="transmembrane region" description="Helical" evidence="1">
    <location>
        <begin position="393"/>
        <end position="412"/>
    </location>
</feature>
<dbReference type="InterPro" id="IPR025695">
    <property type="entry name" value="DoxX-like"/>
</dbReference>
<organism evidence="3 4">
    <name type="scientific">Iodobacter fluviatilis</name>
    <dbReference type="NCBI Taxonomy" id="537"/>
    <lineage>
        <taxon>Bacteria</taxon>
        <taxon>Pseudomonadati</taxon>
        <taxon>Pseudomonadota</taxon>
        <taxon>Betaproteobacteria</taxon>
        <taxon>Neisseriales</taxon>
        <taxon>Chitinibacteraceae</taxon>
        <taxon>Iodobacter</taxon>
    </lineage>
</organism>
<gene>
    <name evidence="3" type="ORF">C1H71_03855</name>
</gene>
<name>A0A7G3G649_9NEIS</name>
<dbReference type="Gene3D" id="3.40.50.720">
    <property type="entry name" value="NAD(P)-binding Rossmann-like Domain"/>
    <property type="match status" value="1"/>
</dbReference>
<dbReference type="Proteomes" id="UP000515917">
    <property type="component" value="Chromosome"/>
</dbReference>